<reference evidence="3 4" key="1">
    <citation type="journal article" date="2016" name="Nat. Commun.">
        <title>Thousands of microbial genomes shed light on interconnected biogeochemical processes in an aquifer system.</title>
        <authorList>
            <person name="Anantharaman K."/>
            <person name="Brown C.T."/>
            <person name="Hug L.A."/>
            <person name="Sharon I."/>
            <person name="Castelle C.J."/>
            <person name="Probst A.J."/>
            <person name="Thomas B.C."/>
            <person name="Singh A."/>
            <person name="Wilkins M.J."/>
            <person name="Karaoz U."/>
            <person name="Brodie E.L."/>
            <person name="Williams K.H."/>
            <person name="Hubbard S.S."/>
            <person name="Banfield J.F."/>
        </authorList>
    </citation>
    <scope>NUCLEOTIDE SEQUENCE [LARGE SCALE GENOMIC DNA]</scope>
</reference>
<accession>A0A1F4VM82</accession>
<feature type="chain" id="PRO_5009515011" evidence="2">
    <location>
        <begin position="23"/>
        <end position="176"/>
    </location>
</feature>
<gene>
    <name evidence="3" type="ORF">A3A70_03245</name>
</gene>
<dbReference type="Proteomes" id="UP000178964">
    <property type="component" value="Unassembled WGS sequence"/>
</dbReference>
<feature type="region of interest" description="Disordered" evidence="1">
    <location>
        <begin position="21"/>
        <end position="88"/>
    </location>
</feature>
<feature type="signal peptide" evidence="2">
    <location>
        <begin position="1"/>
        <end position="22"/>
    </location>
</feature>
<organism evidence="3 4">
    <name type="scientific">candidate division WWE3 bacterium RIFCSPLOWO2_01_FULL_42_11</name>
    <dbReference type="NCBI Taxonomy" id="1802627"/>
    <lineage>
        <taxon>Bacteria</taxon>
        <taxon>Katanobacteria</taxon>
    </lineage>
</organism>
<feature type="compositionally biased region" description="Polar residues" evidence="1">
    <location>
        <begin position="30"/>
        <end position="45"/>
    </location>
</feature>
<comment type="caution">
    <text evidence="3">The sequence shown here is derived from an EMBL/GenBank/DDBJ whole genome shotgun (WGS) entry which is preliminary data.</text>
</comment>
<keyword evidence="2" id="KW-0732">Signal</keyword>
<proteinExistence type="predicted"/>
<evidence type="ECO:0000256" key="2">
    <source>
        <dbReference type="SAM" id="SignalP"/>
    </source>
</evidence>
<dbReference type="AlphaFoldDB" id="A0A1F4VM82"/>
<dbReference type="EMBL" id="MEVK01000039">
    <property type="protein sequence ID" value="OGC58281.1"/>
    <property type="molecule type" value="Genomic_DNA"/>
</dbReference>
<name>A0A1F4VM82_UNCKA</name>
<evidence type="ECO:0000313" key="4">
    <source>
        <dbReference type="Proteomes" id="UP000178964"/>
    </source>
</evidence>
<evidence type="ECO:0000313" key="3">
    <source>
        <dbReference type="EMBL" id="OGC58281.1"/>
    </source>
</evidence>
<protein>
    <submittedName>
        <fullName evidence="3">Uncharacterized protein</fullName>
    </submittedName>
</protein>
<evidence type="ECO:0000256" key="1">
    <source>
        <dbReference type="SAM" id="MobiDB-lite"/>
    </source>
</evidence>
<sequence>MLQVIIATAIALWGALSGISQKADKPTAPEVNQPSDVVTESSDSTPEVKGSVINEDIKIINSVNQTSEDSEDSEDSDDTEKSDSIDSNLQDFIFPGSAVLEQSSDSLDLTSDKSATEVDSWYTAKLKSLNLGTNSFVRTKQNGEVHNELVVSGNGRQIRVSITGSDDNVKIHAEFE</sequence>
<feature type="compositionally biased region" description="Acidic residues" evidence="1">
    <location>
        <begin position="68"/>
        <end position="78"/>
    </location>
</feature>